<evidence type="ECO:0000259" key="2">
    <source>
        <dbReference type="Pfam" id="PF03795"/>
    </source>
</evidence>
<sequence length="130" mass="14053">MKYVILIHSNPDPWGHPTSRYTAEGRALSEEQHEQGDRAFDALLEEISASGELVTGEALADPASSTVHTWTPEGHLATDGPYAETKEQLAGFFLIDCASRQRAEELAAQFAGPGSVVELRPAMWSGGDDQ</sequence>
<protein>
    <submittedName>
        <fullName evidence="3">Uncharacterized conserved protein</fullName>
    </submittedName>
</protein>
<dbReference type="Proteomes" id="UP000198983">
    <property type="component" value="Chromosome I"/>
</dbReference>
<dbReference type="Gene3D" id="3.30.70.1060">
    <property type="entry name" value="Dimeric alpha+beta barrel"/>
    <property type="match status" value="1"/>
</dbReference>
<dbReference type="PANTHER" id="PTHR35174:SF3">
    <property type="entry name" value="BLL7171 PROTEIN"/>
    <property type="match status" value="1"/>
</dbReference>
<dbReference type="AlphaFoldDB" id="A0A1H1T9E7"/>
<keyword evidence="4" id="KW-1185">Reference proteome</keyword>
<organism evidence="3 4">
    <name type="scientific">Actinopolymorpha singaporensis</name>
    <dbReference type="NCBI Taxonomy" id="117157"/>
    <lineage>
        <taxon>Bacteria</taxon>
        <taxon>Bacillati</taxon>
        <taxon>Actinomycetota</taxon>
        <taxon>Actinomycetes</taxon>
        <taxon>Propionibacteriales</taxon>
        <taxon>Actinopolymorphaceae</taxon>
        <taxon>Actinopolymorpha</taxon>
    </lineage>
</organism>
<evidence type="ECO:0000313" key="4">
    <source>
        <dbReference type="Proteomes" id="UP000198983"/>
    </source>
</evidence>
<dbReference type="SUPFAM" id="SSF54909">
    <property type="entry name" value="Dimeric alpha+beta barrel"/>
    <property type="match status" value="1"/>
</dbReference>
<name>A0A1H1T9E7_9ACTN</name>
<reference evidence="3 4" key="1">
    <citation type="submission" date="2016-10" db="EMBL/GenBank/DDBJ databases">
        <authorList>
            <person name="de Groot N.N."/>
        </authorList>
    </citation>
    <scope>NUCLEOTIDE SEQUENCE [LARGE SCALE GENOMIC DNA]</scope>
    <source>
        <strain evidence="3 4">DSM 22024</strain>
    </source>
</reference>
<dbReference type="InterPro" id="IPR005545">
    <property type="entry name" value="YCII"/>
</dbReference>
<dbReference type="Pfam" id="PF03795">
    <property type="entry name" value="YCII"/>
    <property type="match status" value="1"/>
</dbReference>
<comment type="similarity">
    <text evidence="1">Belongs to the YciI family.</text>
</comment>
<dbReference type="RefSeq" id="WP_092654385.1">
    <property type="nucleotide sequence ID" value="NZ_LT629732.1"/>
</dbReference>
<accession>A0A1H1T9E7</accession>
<proteinExistence type="inferred from homology"/>
<dbReference type="STRING" id="117157.SAMN04489717_3110"/>
<evidence type="ECO:0000313" key="3">
    <source>
        <dbReference type="EMBL" id="SDS56794.1"/>
    </source>
</evidence>
<evidence type="ECO:0000256" key="1">
    <source>
        <dbReference type="ARBA" id="ARBA00007689"/>
    </source>
</evidence>
<dbReference type="EMBL" id="LT629732">
    <property type="protein sequence ID" value="SDS56794.1"/>
    <property type="molecule type" value="Genomic_DNA"/>
</dbReference>
<feature type="domain" description="YCII-related" evidence="2">
    <location>
        <begin position="1"/>
        <end position="109"/>
    </location>
</feature>
<dbReference type="InterPro" id="IPR011008">
    <property type="entry name" value="Dimeric_a/b-barrel"/>
</dbReference>
<gene>
    <name evidence="3" type="ORF">SAMN04489717_3110</name>
</gene>
<dbReference type="OrthoDB" id="3784582at2"/>
<dbReference type="PANTHER" id="PTHR35174">
    <property type="entry name" value="BLL7171 PROTEIN-RELATED"/>
    <property type="match status" value="1"/>
</dbReference>